<evidence type="ECO:0000313" key="3">
    <source>
        <dbReference type="Proteomes" id="UP000008783"/>
    </source>
</evidence>
<protein>
    <submittedName>
        <fullName evidence="2">Uncharacterized protein</fullName>
    </submittedName>
</protein>
<dbReference type="AlphaFoldDB" id="E3KXR6"/>
<keyword evidence="3" id="KW-1185">Reference proteome</keyword>
<dbReference type="RefSeq" id="XP_003333547.1">
    <property type="nucleotide sequence ID" value="XM_003333499.1"/>
</dbReference>
<keyword evidence="1" id="KW-1133">Transmembrane helix</keyword>
<dbReference type="Proteomes" id="UP000008783">
    <property type="component" value="Unassembled WGS sequence"/>
</dbReference>
<dbReference type="KEGG" id="pgr:PGTG_14969"/>
<evidence type="ECO:0000313" key="2">
    <source>
        <dbReference type="EMBL" id="EFP89128.1"/>
    </source>
</evidence>
<name>E3KXR6_PUCGT</name>
<dbReference type="EMBL" id="DS178319">
    <property type="protein sequence ID" value="EFP89128.1"/>
    <property type="molecule type" value="Genomic_DNA"/>
</dbReference>
<organism evidence="2 3">
    <name type="scientific">Puccinia graminis f. sp. tritici (strain CRL 75-36-700-3 / race SCCL)</name>
    <name type="common">Black stem rust fungus</name>
    <dbReference type="NCBI Taxonomy" id="418459"/>
    <lineage>
        <taxon>Eukaryota</taxon>
        <taxon>Fungi</taxon>
        <taxon>Dikarya</taxon>
        <taxon>Basidiomycota</taxon>
        <taxon>Pucciniomycotina</taxon>
        <taxon>Pucciniomycetes</taxon>
        <taxon>Pucciniales</taxon>
        <taxon>Pucciniaceae</taxon>
        <taxon>Puccinia</taxon>
    </lineage>
</organism>
<sequence>MVSIYSLVVAMLFQIQKCYYNRENNLQNVCHMMCKLLTLNVQFVRMTQVGQPANGMVASINFMLVVLILGVMYHPAKIWESALLYKMQFQQAPMKVKEFINKSGMGPKTLLMLA</sequence>
<evidence type="ECO:0000256" key="1">
    <source>
        <dbReference type="SAM" id="Phobius"/>
    </source>
</evidence>
<feature type="transmembrane region" description="Helical" evidence="1">
    <location>
        <begin position="56"/>
        <end position="76"/>
    </location>
</feature>
<keyword evidence="1" id="KW-0472">Membrane</keyword>
<dbReference type="HOGENOM" id="CLU_2122277_0_0_1"/>
<keyword evidence="1" id="KW-0812">Transmembrane</keyword>
<reference key="1">
    <citation type="submission" date="2007-01" db="EMBL/GenBank/DDBJ databases">
        <title>The Genome Sequence of Puccinia graminis f. sp. tritici Strain CRL 75-36-700-3.</title>
        <authorList>
            <consortium name="The Broad Institute Genome Sequencing Platform"/>
            <person name="Birren B."/>
            <person name="Lander E."/>
            <person name="Galagan J."/>
            <person name="Nusbaum C."/>
            <person name="Devon K."/>
            <person name="Cuomo C."/>
            <person name="Jaffe D."/>
            <person name="Butler J."/>
            <person name="Alvarez P."/>
            <person name="Gnerre S."/>
            <person name="Grabherr M."/>
            <person name="Mauceli E."/>
            <person name="Brockman W."/>
            <person name="Young S."/>
            <person name="LaButti K."/>
            <person name="Sykes S."/>
            <person name="DeCaprio D."/>
            <person name="Crawford M."/>
            <person name="Koehrsen M."/>
            <person name="Engels R."/>
            <person name="Montgomery P."/>
            <person name="Pearson M."/>
            <person name="Howarth C."/>
            <person name="Larson L."/>
            <person name="White J."/>
            <person name="Zeng Q."/>
            <person name="Kodira C."/>
            <person name="Yandava C."/>
            <person name="Alvarado L."/>
            <person name="O'Leary S."/>
            <person name="Szabo L."/>
            <person name="Dean R."/>
            <person name="Schein J."/>
        </authorList>
    </citation>
    <scope>NUCLEOTIDE SEQUENCE</scope>
    <source>
        <strain>CRL 75-36-700-3</strain>
    </source>
</reference>
<reference evidence="3" key="2">
    <citation type="journal article" date="2011" name="Proc. Natl. Acad. Sci. U.S.A.">
        <title>Obligate biotrophy features unraveled by the genomic analysis of rust fungi.</title>
        <authorList>
            <person name="Duplessis S."/>
            <person name="Cuomo C.A."/>
            <person name="Lin Y.-C."/>
            <person name="Aerts A."/>
            <person name="Tisserant E."/>
            <person name="Veneault-Fourrey C."/>
            <person name="Joly D.L."/>
            <person name="Hacquard S."/>
            <person name="Amselem J."/>
            <person name="Cantarel B.L."/>
            <person name="Chiu R."/>
            <person name="Coutinho P.M."/>
            <person name="Feau N."/>
            <person name="Field M."/>
            <person name="Frey P."/>
            <person name="Gelhaye E."/>
            <person name="Goldberg J."/>
            <person name="Grabherr M.G."/>
            <person name="Kodira C.D."/>
            <person name="Kohler A."/>
            <person name="Kuees U."/>
            <person name="Lindquist E.A."/>
            <person name="Lucas S.M."/>
            <person name="Mago R."/>
            <person name="Mauceli E."/>
            <person name="Morin E."/>
            <person name="Murat C."/>
            <person name="Pangilinan J.L."/>
            <person name="Park R."/>
            <person name="Pearson M."/>
            <person name="Quesneville H."/>
            <person name="Rouhier N."/>
            <person name="Sakthikumar S."/>
            <person name="Salamov A.A."/>
            <person name="Schmutz J."/>
            <person name="Selles B."/>
            <person name="Shapiro H."/>
            <person name="Tanguay P."/>
            <person name="Tuskan G.A."/>
            <person name="Henrissat B."/>
            <person name="Van de Peer Y."/>
            <person name="Rouze P."/>
            <person name="Ellis J.G."/>
            <person name="Dodds P.N."/>
            <person name="Schein J.E."/>
            <person name="Zhong S."/>
            <person name="Hamelin R.C."/>
            <person name="Grigoriev I.V."/>
            <person name="Szabo L.J."/>
            <person name="Martin F."/>
        </authorList>
    </citation>
    <scope>NUCLEOTIDE SEQUENCE [LARGE SCALE GENOMIC DNA]</scope>
    <source>
        <strain evidence="3">CRL 75-36-700-3 / race SCCL</strain>
    </source>
</reference>
<gene>
    <name evidence="2" type="ORF">PGTG_14969</name>
</gene>
<dbReference type="GeneID" id="10546680"/>
<dbReference type="InParanoid" id="E3KXR6"/>
<accession>E3KXR6</accession>
<proteinExistence type="predicted"/>
<dbReference type="VEuPathDB" id="FungiDB:PGTG_14969"/>